<sequence>MLWFAGYVQAFLVFLRFILNLLNFVPAAVCLYYSTPIEHCRVNNTSHNILGQQKLSNAVNAIGTLVEDGNSLLLITAIFSWKIFNVKEFFCAVLRVGHFWVWCLFCVSNALSILYVDIVHGKDHTGKVNVQAVALISEMLLLTILASAVNFIAHDTYINWVENRFHGQLNTQRVFKPLCRLVLSAYFVRNLGFFLYDTALVSLSISLVKGGTVQGSRDWDSLLLLLSAAFRASLTKFFFEKMFQGQQLPTVCEKEEDTRTLLGDIQSRQLGGYQFLEASTERSLT</sequence>
<keyword evidence="1" id="KW-0472">Membrane</keyword>
<evidence type="ECO:0000313" key="2">
    <source>
        <dbReference type="EMBL" id="CAH3024814.1"/>
    </source>
</evidence>
<gene>
    <name evidence="2" type="ORF">PEVE_00024141</name>
</gene>
<accession>A0ABN8M8G0</accession>
<proteinExistence type="predicted"/>
<evidence type="ECO:0000256" key="1">
    <source>
        <dbReference type="SAM" id="Phobius"/>
    </source>
</evidence>
<keyword evidence="1" id="KW-0812">Transmembrane</keyword>
<feature type="transmembrane region" description="Helical" evidence="1">
    <location>
        <begin position="132"/>
        <end position="153"/>
    </location>
</feature>
<comment type="caution">
    <text evidence="2">The sequence shown here is derived from an EMBL/GenBank/DDBJ whole genome shotgun (WGS) entry which is preliminary data.</text>
</comment>
<keyword evidence="3" id="KW-1185">Reference proteome</keyword>
<dbReference type="EMBL" id="CALNXI010000322">
    <property type="protein sequence ID" value="CAH3024814.1"/>
    <property type="molecule type" value="Genomic_DNA"/>
</dbReference>
<reference evidence="2 3" key="1">
    <citation type="submission" date="2022-05" db="EMBL/GenBank/DDBJ databases">
        <authorList>
            <consortium name="Genoscope - CEA"/>
            <person name="William W."/>
        </authorList>
    </citation>
    <scope>NUCLEOTIDE SEQUENCE [LARGE SCALE GENOMIC DNA]</scope>
</reference>
<name>A0ABN8M8G0_9CNID</name>
<feature type="transmembrane region" description="Helical" evidence="1">
    <location>
        <begin position="6"/>
        <end position="34"/>
    </location>
</feature>
<dbReference type="Proteomes" id="UP001159427">
    <property type="component" value="Unassembled WGS sequence"/>
</dbReference>
<organism evidence="2 3">
    <name type="scientific">Porites evermanni</name>
    <dbReference type="NCBI Taxonomy" id="104178"/>
    <lineage>
        <taxon>Eukaryota</taxon>
        <taxon>Metazoa</taxon>
        <taxon>Cnidaria</taxon>
        <taxon>Anthozoa</taxon>
        <taxon>Hexacorallia</taxon>
        <taxon>Scleractinia</taxon>
        <taxon>Fungiina</taxon>
        <taxon>Poritidae</taxon>
        <taxon>Porites</taxon>
    </lineage>
</organism>
<keyword evidence="1" id="KW-1133">Transmembrane helix</keyword>
<evidence type="ECO:0000313" key="3">
    <source>
        <dbReference type="Proteomes" id="UP001159427"/>
    </source>
</evidence>
<feature type="transmembrane region" description="Helical" evidence="1">
    <location>
        <begin position="99"/>
        <end position="120"/>
    </location>
</feature>
<protein>
    <submittedName>
        <fullName evidence="2">Uncharacterized protein</fullName>
    </submittedName>
</protein>